<gene>
    <name evidence="2" type="ORF">MUN89_20950</name>
</gene>
<dbReference type="PANTHER" id="PTHR42928:SF5">
    <property type="entry name" value="BLR1237 PROTEIN"/>
    <property type="match status" value="1"/>
</dbReference>
<dbReference type="EMBL" id="CP095073">
    <property type="protein sequence ID" value="UOQ44285.1"/>
    <property type="molecule type" value="Genomic_DNA"/>
</dbReference>
<proteinExistence type="inferred from homology"/>
<dbReference type="Pfam" id="PF03401">
    <property type="entry name" value="TctC"/>
    <property type="match status" value="1"/>
</dbReference>
<sequence length="340" mass="35829">MKKQLTQGRKIMMKRVLSLMLIVLLFVITGCNASGSASSHNSNKGSISDGQIELIVPYAAGGGTDAVARSIAKIAEKKLNTSIGVVNKPGGGGAVGMSEGANAKPDGHTLTLGTVELTTLPHLGLANFTYKDFTPVAQLNFDPAAITVPADAPYDTIQEFIDYAKENPGEIRVGGSGTGAIWHLAAESFAKANGIDLKFVPFDGAAPSITSLLGGHIEAVSVSPGEVLTQVKAGKLKTLAVMSDERSKALPDVPTLKEEGVKSVNVGAWRGIIAPKDTPDDVVKELETAFLEAAESKEFKKFMDNNGLGIKTRSSEEFKEEMRGSNESFKELIQSLGIAK</sequence>
<keyword evidence="3" id="KW-1185">Reference proteome</keyword>
<reference evidence="2 3" key="1">
    <citation type="submission" date="2022-04" db="EMBL/GenBank/DDBJ databases">
        <title>Halobacillus sp. isolated from saltern.</title>
        <authorList>
            <person name="Won M."/>
            <person name="Lee C.-M."/>
            <person name="Woen H.-Y."/>
            <person name="Kwon S.-W."/>
        </authorList>
    </citation>
    <scope>NUCLEOTIDE SEQUENCE [LARGE SCALE GENOMIC DNA]</scope>
    <source>
        <strain evidence="2 3">SSBR10-3</strain>
    </source>
</reference>
<organism evidence="2 3">
    <name type="scientific">Halobacillus salinarum</name>
    <dbReference type="NCBI Taxonomy" id="2932257"/>
    <lineage>
        <taxon>Bacteria</taxon>
        <taxon>Bacillati</taxon>
        <taxon>Bacillota</taxon>
        <taxon>Bacilli</taxon>
        <taxon>Bacillales</taxon>
        <taxon>Bacillaceae</taxon>
        <taxon>Halobacillus</taxon>
    </lineage>
</organism>
<dbReference type="RefSeq" id="WP_244710122.1">
    <property type="nucleotide sequence ID" value="NZ_CP095073.1"/>
</dbReference>
<dbReference type="PANTHER" id="PTHR42928">
    <property type="entry name" value="TRICARBOXYLATE-BINDING PROTEIN"/>
    <property type="match status" value="1"/>
</dbReference>
<dbReference type="PROSITE" id="PS51257">
    <property type="entry name" value="PROKAR_LIPOPROTEIN"/>
    <property type="match status" value="1"/>
</dbReference>
<accession>A0ABY4EJY8</accession>
<evidence type="ECO:0000256" key="1">
    <source>
        <dbReference type="ARBA" id="ARBA00006987"/>
    </source>
</evidence>
<dbReference type="CDD" id="cd07012">
    <property type="entry name" value="PBP2_Bug_TTT"/>
    <property type="match status" value="1"/>
</dbReference>
<name>A0ABY4EJY8_9BACI</name>
<dbReference type="SUPFAM" id="SSF53850">
    <property type="entry name" value="Periplasmic binding protein-like II"/>
    <property type="match status" value="1"/>
</dbReference>
<evidence type="ECO:0000313" key="3">
    <source>
        <dbReference type="Proteomes" id="UP000831787"/>
    </source>
</evidence>
<dbReference type="Proteomes" id="UP000831787">
    <property type="component" value="Chromosome"/>
</dbReference>
<dbReference type="InterPro" id="IPR005064">
    <property type="entry name" value="BUG"/>
</dbReference>
<protein>
    <submittedName>
        <fullName evidence="2">Tripartite tricarboxylate transporter substrate binding protein</fullName>
    </submittedName>
</protein>
<dbReference type="Gene3D" id="3.40.190.150">
    <property type="entry name" value="Bordetella uptake gene, domain 1"/>
    <property type="match status" value="1"/>
</dbReference>
<dbReference type="InterPro" id="IPR042100">
    <property type="entry name" value="Bug_dom1"/>
</dbReference>
<comment type="similarity">
    <text evidence="1">Belongs to the UPF0065 (bug) family.</text>
</comment>
<dbReference type="PIRSF" id="PIRSF017082">
    <property type="entry name" value="YflP"/>
    <property type="match status" value="1"/>
</dbReference>
<evidence type="ECO:0000313" key="2">
    <source>
        <dbReference type="EMBL" id="UOQ44285.1"/>
    </source>
</evidence>
<dbReference type="Gene3D" id="3.40.190.10">
    <property type="entry name" value="Periplasmic binding protein-like II"/>
    <property type="match status" value="1"/>
</dbReference>